<dbReference type="Proteomes" id="UP000198318">
    <property type="component" value="Unassembled WGS sequence"/>
</dbReference>
<dbReference type="InterPro" id="IPR036465">
    <property type="entry name" value="vWFA_dom_sf"/>
</dbReference>
<evidence type="ECO:0000313" key="3">
    <source>
        <dbReference type="Proteomes" id="UP000198318"/>
    </source>
</evidence>
<dbReference type="SMART" id="SM00327">
    <property type="entry name" value="VWA"/>
    <property type="match status" value="1"/>
</dbReference>
<keyword evidence="3" id="KW-1185">Reference proteome</keyword>
<dbReference type="OrthoDB" id="9806395at2"/>
<evidence type="ECO:0000313" key="2">
    <source>
        <dbReference type="EMBL" id="SNT60445.1"/>
    </source>
</evidence>
<dbReference type="SUPFAM" id="SSF53300">
    <property type="entry name" value="vWA-like"/>
    <property type="match status" value="1"/>
</dbReference>
<accession>A0A239P026</accession>
<gene>
    <name evidence="2" type="ORF">SAMN05443665_105720</name>
</gene>
<name>A0A239P026_9ACTN</name>
<evidence type="ECO:0000259" key="1">
    <source>
        <dbReference type="PROSITE" id="PS50234"/>
    </source>
</evidence>
<dbReference type="EMBL" id="FZOR01000057">
    <property type="protein sequence ID" value="SNT60445.1"/>
    <property type="molecule type" value="Genomic_DNA"/>
</dbReference>
<protein>
    <submittedName>
        <fullName evidence="2">Uncharacterized conserved protein YegL, contains vWA domain of TerY type</fullName>
    </submittedName>
</protein>
<dbReference type="RefSeq" id="WP_089330649.1">
    <property type="nucleotide sequence ID" value="NZ_FZOR01000057.1"/>
</dbReference>
<proteinExistence type="predicted"/>
<sequence length="230" mass="25711">MTERTGAQGGRGKGMPTYIALDVSKSMQVHETLLNETLAKIIKELYLNPRVAEFVHLSIVTFSSAPNLVVRMTELTRMRQMPVLRCQGGTNFGPLFQMLRDRIDIDVPLLQDKGYSVLRPVVFLLTDGAPTDRPDTGWREPHRALVDPDWRRHARVISFGFGDAVEDVLRAMSTVETYMADPALGDATRALPEAMNGMLSSMVASMQARELRLPDDVAGYRALSEEYVEQ</sequence>
<reference evidence="2 3" key="1">
    <citation type="submission" date="2017-06" db="EMBL/GenBank/DDBJ databases">
        <authorList>
            <person name="Kim H.J."/>
            <person name="Triplett B.A."/>
        </authorList>
    </citation>
    <scope>NUCLEOTIDE SEQUENCE [LARGE SCALE GENOMIC DNA]</scope>
    <source>
        <strain evidence="2 3">DSM 44715</strain>
    </source>
</reference>
<organism evidence="2 3">
    <name type="scientific">Actinomadura meyerae</name>
    <dbReference type="NCBI Taxonomy" id="240840"/>
    <lineage>
        <taxon>Bacteria</taxon>
        <taxon>Bacillati</taxon>
        <taxon>Actinomycetota</taxon>
        <taxon>Actinomycetes</taxon>
        <taxon>Streptosporangiales</taxon>
        <taxon>Thermomonosporaceae</taxon>
        <taxon>Actinomadura</taxon>
    </lineage>
</organism>
<dbReference type="Gene3D" id="3.40.50.410">
    <property type="entry name" value="von Willebrand factor, type A domain"/>
    <property type="match status" value="1"/>
</dbReference>
<dbReference type="PROSITE" id="PS50234">
    <property type="entry name" value="VWFA"/>
    <property type="match status" value="1"/>
</dbReference>
<dbReference type="AlphaFoldDB" id="A0A239P026"/>
<dbReference type="InterPro" id="IPR002035">
    <property type="entry name" value="VWF_A"/>
</dbReference>
<feature type="domain" description="VWFA" evidence="1">
    <location>
        <begin position="16"/>
        <end position="202"/>
    </location>
</feature>